<reference evidence="9 10" key="1">
    <citation type="journal article" date="2023" name="Commun. Biol.">
        <title>Reorganization of the ancestral sex-determining regions during the evolution of trioecy in Pleodorina starrii.</title>
        <authorList>
            <person name="Takahashi K."/>
            <person name="Suzuki S."/>
            <person name="Kawai-Toyooka H."/>
            <person name="Yamamoto K."/>
            <person name="Hamaji T."/>
            <person name="Ootsuki R."/>
            <person name="Yamaguchi H."/>
            <person name="Kawachi M."/>
            <person name="Higashiyama T."/>
            <person name="Nozaki H."/>
        </authorList>
    </citation>
    <scope>NUCLEOTIDE SEQUENCE [LARGE SCALE GENOMIC DNA]</scope>
    <source>
        <strain evidence="9 10">NIES-4479</strain>
    </source>
</reference>
<evidence type="ECO:0000256" key="6">
    <source>
        <dbReference type="SAM" id="MobiDB-lite"/>
    </source>
</evidence>
<feature type="region of interest" description="Disordered" evidence="6">
    <location>
        <begin position="1"/>
        <end position="47"/>
    </location>
</feature>
<feature type="transmembrane region" description="Helical" evidence="7">
    <location>
        <begin position="60"/>
        <end position="83"/>
    </location>
</feature>
<keyword evidence="7" id="KW-1133">Transmembrane helix</keyword>
<feature type="compositionally biased region" description="Pro residues" evidence="6">
    <location>
        <begin position="187"/>
        <end position="207"/>
    </location>
</feature>
<feature type="domain" description="Peptidase S8/S53" evidence="8">
    <location>
        <begin position="287"/>
        <end position="657"/>
    </location>
</feature>
<comment type="caution">
    <text evidence="9">The sequence shown here is derived from an EMBL/GenBank/DDBJ whole genome shotgun (WGS) entry which is preliminary data.</text>
</comment>
<evidence type="ECO:0000256" key="5">
    <source>
        <dbReference type="PROSITE-ProRule" id="PRU01240"/>
    </source>
</evidence>
<dbReference type="PROSITE" id="PS00137">
    <property type="entry name" value="SUBTILASE_HIS"/>
    <property type="match status" value="1"/>
</dbReference>
<gene>
    <name evidence="9" type="primary">PLEST007612</name>
    <name evidence="9" type="ORF">PLESTB_001321600</name>
</gene>
<dbReference type="GO" id="GO:0006508">
    <property type="term" value="P:proteolysis"/>
    <property type="evidence" value="ECO:0007669"/>
    <property type="project" value="UniProtKB-KW"/>
</dbReference>
<dbReference type="PANTHER" id="PTHR43399:SF4">
    <property type="entry name" value="CELL WALL-ASSOCIATED PROTEASE"/>
    <property type="match status" value="1"/>
</dbReference>
<evidence type="ECO:0000256" key="3">
    <source>
        <dbReference type="ARBA" id="ARBA00022801"/>
    </source>
</evidence>
<dbReference type="InterPro" id="IPR023827">
    <property type="entry name" value="Peptidase_S8_Asp-AS"/>
</dbReference>
<keyword evidence="7" id="KW-0812">Transmembrane</keyword>
<evidence type="ECO:0000256" key="2">
    <source>
        <dbReference type="ARBA" id="ARBA00022670"/>
    </source>
</evidence>
<feature type="compositionally biased region" description="Pro residues" evidence="6">
    <location>
        <begin position="382"/>
        <end position="395"/>
    </location>
</feature>
<evidence type="ECO:0000256" key="7">
    <source>
        <dbReference type="SAM" id="Phobius"/>
    </source>
</evidence>
<evidence type="ECO:0000256" key="4">
    <source>
        <dbReference type="ARBA" id="ARBA00022825"/>
    </source>
</evidence>
<dbReference type="GO" id="GO:0004252">
    <property type="term" value="F:serine-type endopeptidase activity"/>
    <property type="evidence" value="ECO:0007669"/>
    <property type="project" value="UniProtKB-UniRule"/>
</dbReference>
<evidence type="ECO:0000256" key="1">
    <source>
        <dbReference type="ARBA" id="ARBA00011073"/>
    </source>
</evidence>
<keyword evidence="4 5" id="KW-0720">Serine protease</keyword>
<dbReference type="PRINTS" id="PR00723">
    <property type="entry name" value="SUBTILISIN"/>
</dbReference>
<dbReference type="Proteomes" id="UP001165080">
    <property type="component" value="Unassembled WGS sequence"/>
</dbReference>
<keyword evidence="7" id="KW-0472">Membrane</keyword>
<dbReference type="Gene3D" id="3.40.50.200">
    <property type="entry name" value="Peptidase S8/S53 domain"/>
    <property type="match status" value="1"/>
</dbReference>
<name>A0A9W6BVA2_9CHLO</name>
<keyword evidence="3 5" id="KW-0378">Hydrolase</keyword>
<feature type="active site" description="Charge relay system" evidence="5">
    <location>
        <position position="620"/>
    </location>
</feature>
<feature type="active site" description="Charge relay system" evidence="5">
    <location>
        <position position="426"/>
    </location>
</feature>
<dbReference type="InterPro" id="IPR000209">
    <property type="entry name" value="Peptidase_S8/S53_dom"/>
</dbReference>
<dbReference type="OrthoDB" id="545034at2759"/>
<keyword evidence="2 5" id="KW-0645">Protease</keyword>
<dbReference type="InterPro" id="IPR036852">
    <property type="entry name" value="Peptidase_S8/S53_dom_sf"/>
</dbReference>
<dbReference type="PROSITE" id="PS00136">
    <property type="entry name" value="SUBTILASE_ASP"/>
    <property type="match status" value="1"/>
</dbReference>
<keyword evidence="10" id="KW-1185">Reference proteome</keyword>
<dbReference type="PANTHER" id="PTHR43399">
    <property type="entry name" value="SUBTILISIN-RELATED"/>
    <property type="match status" value="1"/>
</dbReference>
<dbReference type="CDD" id="cd07473">
    <property type="entry name" value="Peptidases_S8_Subtilisin_like"/>
    <property type="match status" value="1"/>
</dbReference>
<dbReference type="EMBL" id="BRXU01000021">
    <property type="protein sequence ID" value="GLC58131.1"/>
    <property type="molecule type" value="Genomic_DNA"/>
</dbReference>
<dbReference type="PROSITE" id="PS51892">
    <property type="entry name" value="SUBTILASE"/>
    <property type="match status" value="1"/>
</dbReference>
<organism evidence="9 10">
    <name type="scientific">Pleodorina starrii</name>
    <dbReference type="NCBI Taxonomy" id="330485"/>
    <lineage>
        <taxon>Eukaryota</taxon>
        <taxon>Viridiplantae</taxon>
        <taxon>Chlorophyta</taxon>
        <taxon>core chlorophytes</taxon>
        <taxon>Chlorophyceae</taxon>
        <taxon>CS clade</taxon>
        <taxon>Chlamydomonadales</taxon>
        <taxon>Volvocaceae</taxon>
        <taxon>Pleodorina</taxon>
    </lineage>
</organism>
<feature type="active site" description="Charge relay system" evidence="5">
    <location>
        <position position="294"/>
    </location>
</feature>
<evidence type="ECO:0000313" key="10">
    <source>
        <dbReference type="Proteomes" id="UP001165080"/>
    </source>
</evidence>
<feature type="compositionally biased region" description="Pro residues" evidence="6">
    <location>
        <begin position="347"/>
        <end position="359"/>
    </location>
</feature>
<dbReference type="InterPro" id="IPR022398">
    <property type="entry name" value="Peptidase_S8_His-AS"/>
</dbReference>
<sequence>MQPPGPDEGGDGQNNPVYTKPQQGTVEAVIGDPSTQPARSGEDGGAKKSGFKGWVTANPFLFTGLVVLGVLCILTVIIVPSAYCSTAGCGKKNKDKSDEIAPTTMRLMVRLNDADASVAKLLPLLSKYFNTTKLGTSGLEVLQFVDKKILKEVKNLLKDDYKAVVDLVMSDFKSAIAPTINDLYTPNPAPSTPPPPRAPYPPAPPSSPIEVGPDADPDVPANATADGASSTPVPGPAPTPAPAPSSSRRSAQAKYDDNKADPLEYDMWHLKTINAAGAWAVTKGVPEIIVAVLDTGIDIEHPDLKDNIWINKGEIPGNGIDDDRNGFVDDVYGYDFAGPCKDDWRIVPPPPPPAPPRPPGSRWWGRRHSRSLHQITEWRESPPSPPRPPSPPPRPFNANPVDYQWSPEVCGSDADPRPDYPFDTGHGTHVAGLIAAIRGNGIGGSGIAPRVKIMALKVADPNGDMYASNIMVAYDYALKMGAHVVSCSFGPVPVFNPDDEQKAESAMRERLYTQAIKPLNDKGVVVVAASGNEISNLDGLRGVGMSYLPCTLDLPNVICVSATDDTNKLWREEQFNRIIGTNYGRMTVDMGAPGSRVLSTMPLTGPYSSSSGYGLKTGSSMATPLVSGTVALVLSVLGSQSGNYFQGARARSIVLETGDTRPDLAVITSRILNAERAVQTALSFGGTGSFLLVPMPVDVGVKSGALMRTLTESYFRLSPVAVSSLAADVARAPNVTSPALSTLGLTPFALGARPSNSSLRNFKHTGADVLVAVRGQLNLPFRGVYGLRIATTAPHARIAVTVGQRRLNFNATSDAGVTEALLQVDTAPGWYDFEVLVAGFNDTIGFVWSLPTSRTTWGPLPDGWLVSGTMSYPTPLPWMPRDMPKAGNVPASEVLAAVGGWHILWRPMLANVTPVGPWNSVADPAGAIVFSSGFLADLTLTSHFNYSAYVDELNSKTNTALMNDISGGSVNANRADKLALAAAQSGPIYGFATTFIQSTVDGPMSVAFRVTCTQCQLYLDDVMFHETFDANYVPGSATPPVATTRITPCVTLDPVTNPNATGVNRARHHLQIRFATSTNNVSGPGFVVQQAACTNPLPTFQPVRPIMAPAPWYKASAAPNTALNGSINCDLWDYMAVGMSGWLQLGKIPRPEDFPPVVRIRLPHPKANNYPCKSPNFCPTGRNFTFLTDDIIPVNTLPKYLYARCWTWTNRGMRNGLVTVFAAETLPTVVYLGDQQVFRTLGAGDKTPFYMSSRSPNSTYLNGQYRQLLAVEWHGITAYSRLSITEGLARVPADVPSALELDSSFNAPDWNA</sequence>
<comment type="similarity">
    <text evidence="1 5">Belongs to the peptidase S8 family.</text>
</comment>
<feature type="compositionally biased region" description="Pro residues" evidence="6">
    <location>
        <begin position="233"/>
        <end position="243"/>
    </location>
</feature>
<evidence type="ECO:0000313" key="9">
    <source>
        <dbReference type="EMBL" id="GLC58131.1"/>
    </source>
</evidence>
<protein>
    <recommendedName>
        <fullName evidence="8">Peptidase S8/S53 domain-containing protein</fullName>
    </recommendedName>
</protein>
<feature type="compositionally biased region" description="Low complexity" evidence="6">
    <location>
        <begin position="244"/>
        <end position="253"/>
    </location>
</feature>
<evidence type="ECO:0000259" key="8">
    <source>
        <dbReference type="Pfam" id="PF00082"/>
    </source>
</evidence>
<dbReference type="Pfam" id="PF00082">
    <property type="entry name" value="Peptidase_S8"/>
    <property type="match status" value="1"/>
</dbReference>
<feature type="region of interest" description="Disordered" evidence="6">
    <location>
        <begin position="343"/>
        <end position="401"/>
    </location>
</feature>
<dbReference type="InterPro" id="IPR034204">
    <property type="entry name" value="PfSUB1-like_cat_dom"/>
</dbReference>
<dbReference type="InterPro" id="IPR015500">
    <property type="entry name" value="Peptidase_S8_subtilisin-rel"/>
</dbReference>
<dbReference type="InterPro" id="IPR051048">
    <property type="entry name" value="Peptidase_S8/S53_subtilisin"/>
</dbReference>
<proteinExistence type="inferred from homology"/>
<accession>A0A9W6BVA2</accession>
<feature type="region of interest" description="Disordered" evidence="6">
    <location>
        <begin position="180"/>
        <end position="256"/>
    </location>
</feature>
<dbReference type="SUPFAM" id="SSF52743">
    <property type="entry name" value="Subtilisin-like"/>
    <property type="match status" value="1"/>
</dbReference>